<gene>
    <name evidence="4" type="ORF">I8J31_07035</name>
</gene>
<dbReference type="AlphaFoldDB" id="A0A934JKE3"/>
<evidence type="ECO:0000313" key="5">
    <source>
        <dbReference type="Proteomes" id="UP000628710"/>
    </source>
</evidence>
<keyword evidence="5" id="KW-1185">Reference proteome</keyword>
<evidence type="ECO:0000313" key="4">
    <source>
        <dbReference type="EMBL" id="MBJ7537436.1"/>
    </source>
</evidence>
<dbReference type="Proteomes" id="UP000628710">
    <property type="component" value="Unassembled WGS sequence"/>
</dbReference>
<dbReference type="EMBL" id="JAEMNX010000005">
    <property type="protein sequence ID" value="MBJ7537436.1"/>
    <property type="molecule type" value="Genomic_DNA"/>
</dbReference>
<dbReference type="Gene3D" id="3.40.630.30">
    <property type="match status" value="1"/>
</dbReference>
<evidence type="ECO:0000256" key="1">
    <source>
        <dbReference type="ARBA" id="ARBA00022679"/>
    </source>
</evidence>
<dbReference type="InterPro" id="IPR016181">
    <property type="entry name" value="Acyl_CoA_acyltransferase"/>
</dbReference>
<accession>A0A934JKE3</accession>
<sequence length="149" mass="16901">MCILINDVEHAPIIRLITTEQALPIRHRVLWPDKSIDDCRVEDDSSGEHFGAFIGDDLVCVASIFQDEEGVRLRKFATLPEYQGKGIGSLMLAHIIDKLNRSAVIYFWCDARESAQAFYGKFGMAIQGERFYKADIAYRKMSLALKKTV</sequence>
<dbReference type="PROSITE" id="PS51186">
    <property type="entry name" value="GNAT"/>
    <property type="match status" value="1"/>
</dbReference>
<dbReference type="PANTHER" id="PTHR43420">
    <property type="entry name" value="ACETYLTRANSFERASE"/>
    <property type="match status" value="1"/>
</dbReference>
<dbReference type="SUPFAM" id="SSF55729">
    <property type="entry name" value="Acyl-CoA N-acyltransferases (Nat)"/>
    <property type="match status" value="1"/>
</dbReference>
<comment type="caution">
    <text evidence="4">The sequence shown here is derived from an EMBL/GenBank/DDBJ whole genome shotgun (WGS) entry which is preliminary data.</text>
</comment>
<evidence type="ECO:0000256" key="2">
    <source>
        <dbReference type="ARBA" id="ARBA00023315"/>
    </source>
</evidence>
<dbReference type="Pfam" id="PF13673">
    <property type="entry name" value="Acetyltransf_10"/>
    <property type="match status" value="1"/>
</dbReference>
<protein>
    <submittedName>
        <fullName evidence="4">GNAT family N-acetyltransferase</fullName>
    </submittedName>
</protein>
<keyword evidence="2" id="KW-0012">Acyltransferase</keyword>
<reference evidence="4" key="1">
    <citation type="submission" date="2020-12" db="EMBL/GenBank/DDBJ databases">
        <title>Marinomonas arctica sp. nov., a psychrotolerant bacterium isolated from the Arctic.</title>
        <authorList>
            <person name="Zhang Y."/>
        </authorList>
    </citation>
    <scope>NUCLEOTIDE SEQUENCE</scope>
    <source>
        <strain evidence="4">C1424</strain>
    </source>
</reference>
<dbReference type="GO" id="GO:0016747">
    <property type="term" value="F:acyltransferase activity, transferring groups other than amino-acyl groups"/>
    <property type="evidence" value="ECO:0007669"/>
    <property type="project" value="InterPro"/>
</dbReference>
<dbReference type="InterPro" id="IPR050680">
    <property type="entry name" value="YpeA/RimI_acetyltransf"/>
</dbReference>
<evidence type="ECO:0000259" key="3">
    <source>
        <dbReference type="PROSITE" id="PS51186"/>
    </source>
</evidence>
<keyword evidence="1" id="KW-0808">Transferase</keyword>
<proteinExistence type="predicted"/>
<dbReference type="PANTHER" id="PTHR43420:SF12">
    <property type="entry name" value="N-ACETYLTRANSFERASE DOMAIN-CONTAINING PROTEIN"/>
    <property type="match status" value="1"/>
</dbReference>
<name>A0A934JKE3_9GAMM</name>
<feature type="domain" description="N-acetyltransferase" evidence="3">
    <location>
        <begin position="3"/>
        <end position="149"/>
    </location>
</feature>
<organism evidence="4 5">
    <name type="scientific">Marinomonas transparens</name>
    <dbReference type="NCBI Taxonomy" id="2795388"/>
    <lineage>
        <taxon>Bacteria</taxon>
        <taxon>Pseudomonadati</taxon>
        <taxon>Pseudomonadota</taxon>
        <taxon>Gammaproteobacteria</taxon>
        <taxon>Oceanospirillales</taxon>
        <taxon>Oceanospirillaceae</taxon>
        <taxon>Marinomonas</taxon>
    </lineage>
</organism>
<dbReference type="InterPro" id="IPR000182">
    <property type="entry name" value="GNAT_dom"/>
</dbReference>
<dbReference type="CDD" id="cd04301">
    <property type="entry name" value="NAT_SF"/>
    <property type="match status" value="1"/>
</dbReference>